<keyword evidence="9" id="KW-1185">Reference proteome</keyword>
<dbReference type="InterPro" id="IPR014721">
    <property type="entry name" value="Ribsml_uS5_D2-typ_fold_subgr"/>
</dbReference>
<keyword evidence="4" id="KW-0547">Nucleotide-binding</keyword>
<reference evidence="8 9" key="1">
    <citation type="submission" date="2014-02" db="EMBL/GenBank/DDBJ databases">
        <title>The Genome Sequence of Trichophyton rubrum (morphotype soudanense) CBS 452.61.</title>
        <authorList>
            <consortium name="The Broad Institute Genomics Platform"/>
            <person name="Cuomo C.A."/>
            <person name="White T.C."/>
            <person name="Graser Y."/>
            <person name="Martinez-Rossi N."/>
            <person name="Heitman J."/>
            <person name="Young S.K."/>
            <person name="Zeng Q."/>
            <person name="Gargeya S."/>
            <person name="Abouelleil A."/>
            <person name="Alvarado L."/>
            <person name="Chapman S.B."/>
            <person name="Gainer-Dewar J."/>
            <person name="Goldberg J."/>
            <person name="Griggs A."/>
            <person name="Gujja S."/>
            <person name="Hansen M."/>
            <person name="Howarth C."/>
            <person name="Imamovic A."/>
            <person name="Larimer J."/>
            <person name="Martinez D."/>
            <person name="Murphy C."/>
            <person name="Pearson M.D."/>
            <person name="Persinoti G."/>
            <person name="Poon T."/>
            <person name="Priest M."/>
            <person name="Roberts A.D."/>
            <person name="Saif S."/>
            <person name="Shea T.D."/>
            <person name="Sykes S.N."/>
            <person name="Wortman J."/>
            <person name="Nusbaum C."/>
            <person name="Birren B."/>
        </authorList>
    </citation>
    <scope>NUCLEOTIDE SEQUENCE [LARGE SCALE GENOMIC DNA]</scope>
    <source>
        <strain evidence="8 9">CBS 452.61</strain>
    </source>
</reference>
<dbReference type="HOGENOM" id="CLU_1464717_0_0_1"/>
<dbReference type="InterPro" id="IPR020568">
    <property type="entry name" value="Ribosomal_Su5_D2-typ_SF"/>
</dbReference>
<dbReference type="GO" id="GO:0019287">
    <property type="term" value="P:isopentenyl diphosphate biosynthetic process, mevalonate pathway"/>
    <property type="evidence" value="ECO:0007669"/>
    <property type="project" value="TreeGrafter"/>
</dbReference>
<dbReference type="PANTHER" id="PTHR31814">
    <property type="match status" value="1"/>
</dbReference>
<comment type="pathway">
    <text evidence="1">Isoprenoid biosynthesis; isopentenyl diphosphate biosynthesis via mevalonate pathway; isopentenyl diphosphate from (R)-mevalonate: step 2/3.</text>
</comment>
<dbReference type="PANTHER" id="PTHR31814:SF2">
    <property type="entry name" value="PHOSPHOMEVALONATE KINASE"/>
    <property type="match status" value="1"/>
</dbReference>
<evidence type="ECO:0000256" key="6">
    <source>
        <dbReference type="ARBA" id="ARBA00022840"/>
    </source>
</evidence>
<dbReference type="SUPFAM" id="SSF54211">
    <property type="entry name" value="Ribosomal protein S5 domain 2-like"/>
    <property type="match status" value="1"/>
</dbReference>
<evidence type="ECO:0000256" key="3">
    <source>
        <dbReference type="ARBA" id="ARBA00022679"/>
    </source>
</evidence>
<dbReference type="GO" id="GO:0006696">
    <property type="term" value="P:ergosterol biosynthetic process"/>
    <property type="evidence" value="ECO:0007669"/>
    <property type="project" value="TreeGrafter"/>
</dbReference>
<dbReference type="AlphaFoldDB" id="A0A022XVQ1"/>
<evidence type="ECO:0000313" key="8">
    <source>
        <dbReference type="EMBL" id="EZF74579.1"/>
    </source>
</evidence>
<dbReference type="InterPro" id="IPR035102">
    <property type="entry name" value="Phosphomevalonate_kinase"/>
</dbReference>
<gene>
    <name evidence="8" type="ORF">H105_03717</name>
</gene>
<keyword evidence="3" id="KW-0808">Transferase</keyword>
<dbReference type="GO" id="GO:0005777">
    <property type="term" value="C:peroxisome"/>
    <property type="evidence" value="ECO:0007669"/>
    <property type="project" value="TreeGrafter"/>
</dbReference>
<evidence type="ECO:0000256" key="7">
    <source>
        <dbReference type="SAM" id="MobiDB-lite"/>
    </source>
</evidence>
<evidence type="ECO:0000313" key="9">
    <source>
        <dbReference type="Proteomes" id="UP000023623"/>
    </source>
</evidence>
<organism evidence="8 9">
    <name type="scientific">Trichophyton soudanense CBS 452.61</name>
    <dbReference type="NCBI Taxonomy" id="1215331"/>
    <lineage>
        <taxon>Eukaryota</taxon>
        <taxon>Fungi</taxon>
        <taxon>Dikarya</taxon>
        <taxon>Ascomycota</taxon>
        <taxon>Pezizomycotina</taxon>
        <taxon>Eurotiomycetes</taxon>
        <taxon>Eurotiomycetidae</taxon>
        <taxon>Onygenales</taxon>
        <taxon>Arthrodermataceae</taxon>
        <taxon>Trichophyton</taxon>
    </lineage>
</organism>
<evidence type="ECO:0000256" key="5">
    <source>
        <dbReference type="ARBA" id="ARBA00022777"/>
    </source>
</evidence>
<dbReference type="GO" id="GO:0005524">
    <property type="term" value="F:ATP binding"/>
    <property type="evidence" value="ECO:0007669"/>
    <property type="project" value="UniProtKB-KW"/>
</dbReference>
<dbReference type="GO" id="GO:0004631">
    <property type="term" value="F:phosphomevalonate kinase activity"/>
    <property type="evidence" value="ECO:0007669"/>
    <property type="project" value="UniProtKB-EC"/>
</dbReference>
<feature type="non-terminal residue" evidence="8">
    <location>
        <position position="185"/>
    </location>
</feature>
<protein>
    <recommendedName>
        <fullName evidence="2">phosphomevalonate kinase</fullName>
        <ecNumber evidence="2">2.7.4.2</ecNumber>
    </recommendedName>
</protein>
<accession>A0A022XVQ1</accession>
<feature type="compositionally biased region" description="Polar residues" evidence="7">
    <location>
        <begin position="107"/>
        <end position="119"/>
    </location>
</feature>
<dbReference type="EMBL" id="KK208841">
    <property type="protein sequence ID" value="EZF74579.1"/>
    <property type="molecule type" value="Genomic_DNA"/>
</dbReference>
<dbReference type="EC" id="2.7.4.2" evidence="2"/>
<keyword evidence="5" id="KW-0418">Kinase</keyword>
<proteinExistence type="predicted"/>
<dbReference type="Gene3D" id="3.30.230.10">
    <property type="match status" value="1"/>
</dbReference>
<name>A0A022XVQ1_TRISD</name>
<evidence type="ECO:0000256" key="4">
    <source>
        <dbReference type="ARBA" id="ARBA00022741"/>
    </source>
</evidence>
<evidence type="ECO:0000256" key="1">
    <source>
        <dbReference type="ARBA" id="ARBA00005017"/>
    </source>
</evidence>
<sequence>MDDAGSAPSHSRSVSIPPAEAASRHLELALQRLVNHRAKSNRAAHTAKMIEQRQAATETAVSAPGKVLLAGGYLVLDRDYTGTVCALDARIHVVVQQQSVKRRPSAAETQTEGHAQLNSGQAAADGAVGAAEIPPATVSGGAQEEAVQDTVTVKSPQFVDAVWKYKIQRSDNGGGVRAVQCDDGF</sequence>
<keyword evidence="6" id="KW-0067">ATP-binding</keyword>
<feature type="region of interest" description="Disordered" evidence="7">
    <location>
        <begin position="99"/>
        <end position="126"/>
    </location>
</feature>
<evidence type="ECO:0000256" key="2">
    <source>
        <dbReference type="ARBA" id="ARBA00012958"/>
    </source>
</evidence>
<dbReference type="GO" id="GO:0010142">
    <property type="term" value="P:farnesyl diphosphate biosynthetic process, mevalonate pathway"/>
    <property type="evidence" value="ECO:0007669"/>
    <property type="project" value="TreeGrafter"/>
</dbReference>
<dbReference type="Proteomes" id="UP000023623">
    <property type="component" value="Unassembled WGS sequence"/>
</dbReference>